<evidence type="ECO:0000313" key="10">
    <source>
        <dbReference type="Proteomes" id="UP000178656"/>
    </source>
</evidence>
<feature type="transmembrane region" description="Helical" evidence="7">
    <location>
        <begin position="275"/>
        <end position="298"/>
    </location>
</feature>
<comment type="similarity">
    <text evidence="2">Belongs to the bacterial sugar transferase family.</text>
</comment>
<feature type="domain" description="Bacterial sugar transferase" evidence="8">
    <location>
        <begin position="273"/>
        <end position="455"/>
    </location>
</feature>
<evidence type="ECO:0000256" key="2">
    <source>
        <dbReference type="ARBA" id="ARBA00006464"/>
    </source>
</evidence>
<evidence type="ECO:0000256" key="4">
    <source>
        <dbReference type="ARBA" id="ARBA00022692"/>
    </source>
</evidence>
<organism evidence="9 10">
    <name type="scientific">Candidatus Falkowbacteria bacterium RIFOXYC2_FULL_48_21</name>
    <dbReference type="NCBI Taxonomy" id="1798005"/>
    <lineage>
        <taxon>Bacteria</taxon>
        <taxon>Candidatus Falkowiibacteriota</taxon>
    </lineage>
</organism>
<accession>A0A1F5T5P9</accession>
<gene>
    <name evidence="9" type="ORF">A2482_00690</name>
</gene>
<dbReference type="GO" id="GO:0016780">
    <property type="term" value="F:phosphotransferase activity, for other substituted phosphate groups"/>
    <property type="evidence" value="ECO:0007669"/>
    <property type="project" value="TreeGrafter"/>
</dbReference>
<dbReference type="PANTHER" id="PTHR30576:SF0">
    <property type="entry name" value="UNDECAPRENYL-PHOSPHATE N-ACETYLGALACTOSAMINYL 1-PHOSPHATE TRANSFERASE-RELATED"/>
    <property type="match status" value="1"/>
</dbReference>
<comment type="subcellular location">
    <subcellularLocation>
        <location evidence="1">Membrane</location>
        <topology evidence="1">Multi-pass membrane protein</topology>
    </subcellularLocation>
</comment>
<dbReference type="InterPro" id="IPR003362">
    <property type="entry name" value="Bact_transf"/>
</dbReference>
<dbReference type="Proteomes" id="UP000178656">
    <property type="component" value="Unassembled WGS sequence"/>
</dbReference>
<dbReference type="InterPro" id="IPR017475">
    <property type="entry name" value="EPS_sugar_tfrase"/>
</dbReference>
<sequence>MRNKFRKIILLAGDVICLYGSLWLMLFLRYDRVEEALFSKHLPVFSVIFFIWLIVFYISGFYDYIYCRIRLSYLLNFVKVLLVNFFICVSFFYITPYLINRDIITPKRNIILYFLVFFFAHLIWRQLYYTFMKSRAMVNNIAIIGATDKIAEIIDRLTTASTLGYRLRLIMGVTENDPVLFGVETLQVVPEIDKLTALFIARDIKTIVIDDHTRMDHALVQKLYQCLPLKIDFIKFSQFYENITGKVPAYLIKKVWFLGNLKEAQKRNYERGKRLADYILVVVLFFFFLIVLPFVALATKVNSPGPIFYRQRRVGRHGKIFELIKFRSMIVDAEKDGAQWSGVNDRRITKLGKFLRCTHVDELPQIINILKGDMSVVGPRPERPEFVEQLVKEIPYYQIRHLIRPGITGWAQLNFRYGASIADAMEKLQYDLFYIKNRSLILDFSIFLKTVNRILKRN</sequence>
<dbReference type="Pfam" id="PF02397">
    <property type="entry name" value="Bac_transf"/>
    <property type="match status" value="1"/>
</dbReference>
<feature type="transmembrane region" description="Helical" evidence="7">
    <location>
        <begin position="9"/>
        <end position="30"/>
    </location>
</feature>
<feature type="transmembrane region" description="Helical" evidence="7">
    <location>
        <begin position="110"/>
        <end position="128"/>
    </location>
</feature>
<keyword evidence="4 7" id="KW-0812">Transmembrane</keyword>
<comment type="caution">
    <text evidence="9">The sequence shown here is derived from an EMBL/GenBank/DDBJ whole genome shotgun (WGS) entry which is preliminary data.</text>
</comment>
<evidence type="ECO:0000313" key="9">
    <source>
        <dbReference type="EMBL" id="OGF34295.1"/>
    </source>
</evidence>
<keyword evidence="6 7" id="KW-0472">Membrane</keyword>
<dbReference type="AlphaFoldDB" id="A0A1F5T5P9"/>
<dbReference type="NCBIfam" id="TIGR03025">
    <property type="entry name" value="EPS_sugtrans"/>
    <property type="match status" value="1"/>
</dbReference>
<proteinExistence type="inferred from homology"/>
<evidence type="ECO:0000256" key="3">
    <source>
        <dbReference type="ARBA" id="ARBA00022679"/>
    </source>
</evidence>
<keyword evidence="5 7" id="KW-1133">Transmembrane helix</keyword>
<evidence type="ECO:0000256" key="6">
    <source>
        <dbReference type="ARBA" id="ARBA00023136"/>
    </source>
</evidence>
<evidence type="ECO:0000256" key="7">
    <source>
        <dbReference type="SAM" id="Phobius"/>
    </source>
</evidence>
<feature type="transmembrane region" description="Helical" evidence="7">
    <location>
        <begin position="77"/>
        <end position="98"/>
    </location>
</feature>
<protein>
    <recommendedName>
        <fullName evidence="8">Bacterial sugar transferase domain-containing protein</fullName>
    </recommendedName>
</protein>
<keyword evidence="3" id="KW-0808">Transferase</keyword>
<dbReference type="EMBL" id="MFGM01000074">
    <property type="protein sequence ID" value="OGF34295.1"/>
    <property type="molecule type" value="Genomic_DNA"/>
</dbReference>
<dbReference type="PANTHER" id="PTHR30576">
    <property type="entry name" value="COLANIC BIOSYNTHESIS UDP-GLUCOSE LIPID CARRIER TRANSFERASE"/>
    <property type="match status" value="1"/>
</dbReference>
<dbReference type="GO" id="GO:0016020">
    <property type="term" value="C:membrane"/>
    <property type="evidence" value="ECO:0007669"/>
    <property type="project" value="UniProtKB-SubCell"/>
</dbReference>
<name>A0A1F5T5P9_9BACT</name>
<evidence type="ECO:0000256" key="1">
    <source>
        <dbReference type="ARBA" id="ARBA00004141"/>
    </source>
</evidence>
<evidence type="ECO:0000259" key="8">
    <source>
        <dbReference type="Pfam" id="PF02397"/>
    </source>
</evidence>
<reference evidence="9 10" key="1">
    <citation type="journal article" date="2016" name="Nat. Commun.">
        <title>Thousands of microbial genomes shed light on interconnected biogeochemical processes in an aquifer system.</title>
        <authorList>
            <person name="Anantharaman K."/>
            <person name="Brown C.T."/>
            <person name="Hug L.A."/>
            <person name="Sharon I."/>
            <person name="Castelle C.J."/>
            <person name="Probst A.J."/>
            <person name="Thomas B.C."/>
            <person name="Singh A."/>
            <person name="Wilkins M.J."/>
            <person name="Karaoz U."/>
            <person name="Brodie E.L."/>
            <person name="Williams K.H."/>
            <person name="Hubbard S.S."/>
            <person name="Banfield J.F."/>
        </authorList>
    </citation>
    <scope>NUCLEOTIDE SEQUENCE [LARGE SCALE GENOMIC DNA]</scope>
</reference>
<evidence type="ECO:0000256" key="5">
    <source>
        <dbReference type="ARBA" id="ARBA00022989"/>
    </source>
</evidence>
<feature type="transmembrane region" description="Helical" evidence="7">
    <location>
        <begin position="42"/>
        <end position="65"/>
    </location>
</feature>